<dbReference type="STRING" id="1238424.J07HQW1_02581"/>
<name>U1PFY8_9EURY</name>
<reference evidence="1 2" key="1">
    <citation type="journal article" date="2013" name="PLoS ONE">
        <title>Assembly-driven community genomics of a hypersaline microbial ecosystem.</title>
        <authorList>
            <person name="Podell S."/>
            <person name="Ugalde J.A."/>
            <person name="Narasingarao P."/>
            <person name="Banfield J.F."/>
            <person name="Heidelberg K.B."/>
            <person name="Allen E.E."/>
        </authorList>
    </citation>
    <scope>NUCLEOTIDE SEQUENCE [LARGE SCALE GENOMIC DNA]</scope>
    <source>
        <strain evidence="2">J07HQW1</strain>
    </source>
</reference>
<proteinExistence type="predicted"/>
<sequence length="80" mass="9189">MHEGHLLVRDISNSQSQLQSQARTTLSEFMTAMTDIHLSVLINDSLTRVTPSNNTTSMQSKISTDKEETYLYREYNINHD</sequence>
<evidence type="ECO:0000313" key="1">
    <source>
        <dbReference type="EMBL" id="ERG92537.1"/>
    </source>
</evidence>
<organism evidence="1 2">
    <name type="scientific">Haloquadratum walsbyi J07HQW1</name>
    <dbReference type="NCBI Taxonomy" id="1238424"/>
    <lineage>
        <taxon>Archaea</taxon>
        <taxon>Methanobacteriati</taxon>
        <taxon>Methanobacteriota</taxon>
        <taxon>Stenosarchaea group</taxon>
        <taxon>Halobacteria</taxon>
        <taxon>Halobacteriales</taxon>
        <taxon>Haloferacaceae</taxon>
        <taxon>Haloquadratum</taxon>
    </lineage>
</organism>
<dbReference type="HOGENOM" id="CLU_2581342_0_0_2"/>
<dbReference type="EMBL" id="KE356560">
    <property type="protein sequence ID" value="ERG92537.1"/>
    <property type="molecule type" value="Genomic_DNA"/>
</dbReference>
<dbReference type="Proteomes" id="UP000030649">
    <property type="component" value="Unassembled WGS sequence"/>
</dbReference>
<dbReference type="AlphaFoldDB" id="U1PFY8"/>
<protein>
    <submittedName>
        <fullName evidence="1">Uncharacterized protein</fullName>
    </submittedName>
</protein>
<accession>U1PFY8</accession>
<evidence type="ECO:0000313" key="2">
    <source>
        <dbReference type="Proteomes" id="UP000030649"/>
    </source>
</evidence>
<gene>
    <name evidence="1" type="ORF">J07HQW1_02581</name>
</gene>